<evidence type="ECO:0000313" key="7">
    <source>
        <dbReference type="Proteomes" id="UP000243547"/>
    </source>
</evidence>
<dbReference type="STRING" id="1120989.SAMN02745227_00430"/>
<protein>
    <submittedName>
        <fullName evidence="6">Transcriptional regulator, TetR family</fullName>
    </submittedName>
</protein>
<gene>
    <name evidence="6" type="ORF">SAMN02745227_00430</name>
</gene>
<dbReference type="SUPFAM" id="SSF46689">
    <property type="entry name" value="Homeodomain-like"/>
    <property type="match status" value="1"/>
</dbReference>
<evidence type="ECO:0000313" key="6">
    <source>
        <dbReference type="EMBL" id="SHJ67982.1"/>
    </source>
</evidence>
<dbReference type="AlphaFoldDB" id="A0A1M6L9Y6"/>
<evidence type="ECO:0000256" key="2">
    <source>
        <dbReference type="ARBA" id="ARBA00023125"/>
    </source>
</evidence>
<feature type="domain" description="HTH tetR-type" evidence="5">
    <location>
        <begin position="8"/>
        <end position="68"/>
    </location>
</feature>
<evidence type="ECO:0000256" key="4">
    <source>
        <dbReference type="PROSITE-ProRule" id="PRU00335"/>
    </source>
</evidence>
<keyword evidence="2 4" id="KW-0238">DNA-binding</keyword>
<dbReference type="PRINTS" id="PR00455">
    <property type="entry name" value="HTHTETR"/>
</dbReference>
<sequence>MTIENDKLNQSEKILLAAFKCLSSRGYANVSMRDIADEAGVVLSQLTYYFKNKEGLFKEVVKMMTNKYLQEIEESLKREKTPKGRILSLTKYFKKLLNHNPELFKLLYDFTGLALWSPAFSKLLRELFKELSNMIEKYIINNLQIKEIKGYSPKALSKLILGAVLGTAIQEILDNGDNPGETLNAVGILFE</sequence>
<keyword evidence="7" id="KW-1185">Reference proteome</keyword>
<dbReference type="Proteomes" id="UP000243547">
    <property type="component" value="Unassembled WGS sequence"/>
</dbReference>
<dbReference type="GO" id="GO:0003677">
    <property type="term" value="F:DNA binding"/>
    <property type="evidence" value="ECO:0007669"/>
    <property type="project" value="UniProtKB-UniRule"/>
</dbReference>
<dbReference type="OrthoDB" id="9785164at2"/>
<name>A0A1M6L9Y6_9FIRM</name>
<keyword evidence="1" id="KW-0805">Transcription regulation</keyword>
<feature type="DNA-binding region" description="H-T-H motif" evidence="4">
    <location>
        <begin position="31"/>
        <end position="50"/>
    </location>
</feature>
<dbReference type="SUPFAM" id="SSF48498">
    <property type="entry name" value="Tetracyclin repressor-like, C-terminal domain"/>
    <property type="match status" value="1"/>
</dbReference>
<dbReference type="Gene3D" id="1.10.357.10">
    <property type="entry name" value="Tetracycline Repressor, domain 2"/>
    <property type="match status" value="1"/>
</dbReference>
<organism evidence="6 7">
    <name type="scientific">Anaerobranca californiensis DSM 14826</name>
    <dbReference type="NCBI Taxonomy" id="1120989"/>
    <lineage>
        <taxon>Bacteria</taxon>
        <taxon>Bacillati</taxon>
        <taxon>Bacillota</taxon>
        <taxon>Clostridia</taxon>
        <taxon>Eubacteriales</taxon>
        <taxon>Proteinivoracaceae</taxon>
        <taxon>Anaerobranca</taxon>
    </lineage>
</organism>
<dbReference type="PANTHER" id="PTHR47506:SF6">
    <property type="entry name" value="HTH-TYPE TRANSCRIPTIONAL REPRESSOR NEMR"/>
    <property type="match status" value="1"/>
</dbReference>
<dbReference type="EMBL" id="FRAI01000005">
    <property type="protein sequence ID" value="SHJ67982.1"/>
    <property type="molecule type" value="Genomic_DNA"/>
</dbReference>
<evidence type="ECO:0000259" key="5">
    <source>
        <dbReference type="PROSITE" id="PS50977"/>
    </source>
</evidence>
<evidence type="ECO:0000256" key="3">
    <source>
        <dbReference type="ARBA" id="ARBA00023163"/>
    </source>
</evidence>
<dbReference type="RefSeq" id="WP_072905840.1">
    <property type="nucleotide sequence ID" value="NZ_FRAI01000005.1"/>
</dbReference>
<dbReference type="Pfam" id="PF00440">
    <property type="entry name" value="TetR_N"/>
    <property type="match status" value="1"/>
</dbReference>
<dbReference type="PANTHER" id="PTHR47506">
    <property type="entry name" value="TRANSCRIPTIONAL REGULATORY PROTEIN"/>
    <property type="match status" value="1"/>
</dbReference>
<dbReference type="InterPro" id="IPR001647">
    <property type="entry name" value="HTH_TetR"/>
</dbReference>
<dbReference type="Gene3D" id="1.10.10.60">
    <property type="entry name" value="Homeodomain-like"/>
    <property type="match status" value="1"/>
</dbReference>
<dbReference type="InterPro" id="IPR036271">
    <property type="entry name" value="Tet_transcr_reg_TetR-rel_C_sf"/>
</dbReference>
<dbReference type="InterPro" id="IPR009057">
    <property type="entry name" value="Homeodomain-like_sf"/>
</dbReference>
<evidence type="ECO:0000256" key="1">
    <source>
        <dbReference type="ARBA" id="ARBA00023015"/>
    </source>
</evidence>
<reference evidence="7" key="1">
    <citation type="submission" date="2016-11" db="EMBL/GenBank/DDBJ databases">
        <authorList>
            <person name="Varghese N."/>
            <person name="Submissions S."/>
        </authorList>
    </citation>
    <scope>NUCLEOTIDE SEQUENCE [LARGE SCALE GENOMIC DNA]</scope>
    <source>
        <strain evidence="7">DSM 14826</strain>
    </source>
</reference>
<proteinExistence type="predicted"/>
<accession>A0A1M6L9Y6</accession>
<dbReference type="PROSITE" id="PS50977">
    <property type="entry name" value="HTH_TETR_2"/>
    <property type="match status" value="1"/>
</dbReference>
<keyword evidence="3" id="KW-0804">Transcription</keyword>